<dbReference type="PANTHER" id="PTHR21603">
    <property type="entry name" value="ANTIGEN KI-67-LIKE PROTEIN"/>
    <property type="match status" value="1"/>
</dbReference>
<dbReference type="GeneID" id="103169628"/>
<feature type="region of interest" description="Disordered" evidence="7">
    <location>
        <begin position="1"/>
        <end position="39"/>
    </location>
</feature>
<dbReference type="RefSeq" id="XP_028922224.1">
    <property type="nucleotide sequence ID" value="XM_029066391.2"/>
</dbReference>
<evidence type="ECO:0000256" key="5">
    <source>
        <dbReference type="ARBA" id="ARBA00023242"/>
    </source>
</evidence>
<feature type="compositionally biased region" description="Basic and acidic residues" evidence="7">
    <location>
        <begin position="779"/>
        <end position="790"/>
    </location>
</feature>
<sequence length="1232" mass="133967">MDIMSAGKDSLRGEEPITSSIGSPPLASGQHFLPQKSEADTILTRDQPVFKSPLNFATLTVEQLGITPGSFTNSSPGKSPYLLKKSRRRSTIGTRGSPETNHLIRYIAQQKNLKSANKSPLAQSPSSAQACHFSHRNGVSLKEQISAFQSVFHPMEENEGKPCFSGFLEEEEGEFQVTGYVKNESPRNSGDFSSKRRRVSYQQDLKENTVSGENKLAVIPKDCRVTFSEGARASGVDQSLKSCDEQPSVAQSGCFHLGAVPLADLSGTLNGAGAAGSVLEEISSNEASKSVKRVKMEESPHLGILKENMLPSTPLCKREVTSHFTLRSVLKKTPVKSLSGSWKEHRWATCEDGSQPLSFSNTVKDYEELKSDGGEAGILITQKTWQKKVTFGEYLSPEVFDESLPANTPLRRGGTPARQQDLRNLSPPEPHLFPTTDALAQLNFDDDESLGNTEQLQVSCGVPPVGSSPSSEILNETKIYNSPNKDESTSPLKDARITRSSSKRKIEITHSSKQFSIKKENANNSSEIESKTEKAMKPNRKKPHGPKGKTTSQKIPMLRSGKRRKGKGKRKVEKSLYGKREMASKIPPLSPIPEIPESPGAAASPHFKRPESLCSSDYFNFNIPCDKPVSPELREPVERTRRKSLPQNNMKMEDSKTLQTIWGFDECSMSGVEGASPVTPPVGDPAPTLSPSTASGSIRGENRGPVPSLDPQSPDSGAKFVNIKEEAANNSAEIESQTEKAMKPNRKKPQGSKGKTTSQKIPGLRSGKRRKGKGKRKVEKSLYGKREMASKKPPLSPVPEISESPGAAASPHFKRPESLSGYFNFDIPCYEPTSPVPREPVERPRRKSLPQNSMKMEDSKTLQTIWGLERNASGIEGAAPVSPPVPTLSPSKVGGNIRGENRDPVPSSEPRGPGWGPKEGSGSLSGAQGGLSVTDPESALPPLPVLPLPSPATVPPQPGGTPAPPGGVASSVSGSPKTSLTEPGGGQETNIFTDGWSVELEEPDGVDVQEGMEETASQSCQEFEREESAENRMVTSYQKQLRRRRRSSVYYPDYESVHIEGGNEHPGSHYNSSTEELFLEGNSDLYNNLAYSIGQALEPGQADETRVRRSMRLQKGSDSQGLVWISDPNATSLSSLQKTNRRTICASHGRDYETIHRQESCVLFSTSNEENSETLSVGGSSHGLRRKSFCSSAFLQTGKKPQTKRAGRASLSYTNKKNRSNDCEVLEKKSGC</sequence>
<dbReference type="CTD" id="157313"/>
<keyword evidence="6" id="KW-0131">Cell cycle</keyword>
<feature type="region of interest" description="Disordered" evidence="7">
    <location>
        <begin position="459"/>
        <end position="609"/>
    </location>
</feature>
<evidence type="ECO:0000256" key="6">
    <source>
        <dbReference type="ARBA" id="ARBA00023306"/>
    </source>
</evidence>
<keyword evidence="4" id="KW-0832">Ubl conjugation</keyword>
<evidence type="ECO:0000256" key="4">
    <source>
        <dbReference type="ARBA" id="ARBA00022843"/>
    </source>
</evidence>
<feature type="compositionally biased region" description="Basic residues" evidence="7">
    <location>
        <begin position="766"/>
        <end position="778"/>
    </location>
</feature>
<dbReference type="InterPro" id="IPR029334">
    <property type="entry name" value="PP1-bd"/>
</dbReference>
<dbReference type="GO" id="GO:0005694">
    <property type="term" value="C:chromosome"/>
    <property type="evidence" value="ECO:0000318"/>
    <property type="project" value="GO_Central"/>
</dbReference>
<evidence type="ECO:0000256" key="2">
    <source>
        <dbReference type="ARBA" id="ARBA00022499"/>
    </source>
</evidence>
<feature type="region of interest" description="Disordered" evidence="7">
    <location>
        <begin position="875"/>
        <end position="1039"/>
    </location>
</feature>
<feature type="compositionally biased region" description="Basic and acidic residues" evidence="7">
    <location>
        <begin position="484"/>
        <end position="497"/>
    </location>
</feature>
<feature type="compositionally biased region" description="Pro residues" evidence="7">
    <location>
        <begin position="939"/>
        <end position="965"/>
    </location>
</feature>
<name>K7EC71_ORNAN</name>
<dbReference type="OMA" id="QKECDCS"/>
<evidence type="ECO:0000256" key="3">
    <source>
        <dbReference type="ARBA" id="ARBA00022553"/>
    </source>
</evidence>
<feature type="domain" description="PP1-binding" evidence="8">
    <location>
        <begin position="385"/>
        <end position="446"/>
    </location>
</feature>
<feature type="region of interest" description="Disordered" evidence="7">
    <location>
        <begin position="625"/>
        <end position="654"/>
    </location>
</feature>
<feature type="region of interest" description="Disordered" evidence="7">
    <location>
        <begin position="68"/>
        <end position="98"/>
    </location>
</feature>
<protein>
    <submittedName>
        <fullName evidence="9">Cell division cycle associated 2</fullName>
    </submittedName>
</protein>
<dbReference type="OrthoDB" id="9947694at2759"/>
<feature type="compositionally biased region" description="Polar residues" evidence="7">
    <location>
        <begin position="472"/>
        <end position="483"/>
    </location>
</feature>
<evidence type="ECO:0000259" key="8">
    <source>
        <dbReference type="Pfam" id="PF15276"/>
    </source>
</evidence>
<feature type="compositionally biased region" description="Basic and acidic residues" evidence="7">
    <location>
        <begin position="573"/>
        <end position="583"/>
    </location>
</feature>
<accession>K7EC71</accession>
<proteinExistence type="predicted"/>
<gene>
    <name evidence="9" type="primary">CDCA2</name>
</gene>
<dbReference type="InParanoid" id="K7EC71"/>
<dbReference type="eggNOG" id="ENOG502S079">
    <property type="taxonomic scope" value="Eukaryota"/>
</dbReference>
<dbReference type="GO" id="GO:0005634">
    <property type="term" value="C:nucleus"/>
    <property type="evidence" value="ECO:0000318"/>
    <property type="project" value="GO_Central"/>
</dbReference>
<evidence type="ECO:0000313" key="10">
    <source>
        <dbReference type="Proteomes" id="UP000002279"/>
    </source>
</evidence>
<dbReference type="HOGENOM" id="CLU_492261_0_0_1"/>
<keyword evidence="2" id="KW-1017">Isopeptide bond</keyword>
<feature type="compositionally biased region" description="Basic residues" evidence="7">
    <location>
        <begin position="560"/>
        <end position="572"/>
    </location>
</feature>
<feature type="region of interest" description="Disordered" evidence="7">
    <location>
        <begin position="668"/>
        <end position="860"/>
    </location>
</feature>
<feature type="compositionally biased region" description="Basic residues" evidence="7">
    <location>
        <begin position="537"/>
        <end position="547"/>
    </location>
</feature>
<keyword evidence="5" id="KW-0539">Nucleus</keyword>
<evidence type="ECO:0000256" key="1">
    <source>
        <dbReference type="ARBA" id="ARBA00004123"/>
    </source>
</evidence>
<dbReference type="GeneTree" id="ENSGT00940000154352"/>
<keyword evidence="10" id="KW-1185">Reference proteome</keyword>
<dbReference type="FunCoup" id="K7EC71">
    <property type="interactions" value="2236"/>
</dbReference>
<dbReference type="Proteomes" id="UP000002279">
    <property type="component" value="Chromosome 5"/>
</dbReference>
<dbReference type="Bgee" id="ENSOANG00000031714">
    <property type="expression patterns" value="Expressed in testis and 7 other cell types or tissues"/>
</dbReference>
<dbReference type="AlphaFoldDB" id="K7EC71"/>
<keyword evidence="3" id="KW-0597">Phosphoprotein</keyword>
<dbReference type="Pfam" id="PF15276">
    <property type="entry name" value="PP1_bind"/>
    <property type="match status" value="1"/>
</dbReference>
<reference evidence="9" key="3">
    <citation type="submission" date="2025-09" db="UniProtKB">
        <authorList>
            <consortium name="Ensembl"/>
        </authorList>
    </citation>
    <scope>IDENTIFICATION</scope>
    <source>
        <strain evidence="9">Glennie</strain>
    </source>
</reference>
<dbReference type="KEGG" id="oaa:103169628"/>
<dbReference type="STRING" id="9258.ENSOANP00000031128"/>
<evidence type="ECO:0000313" key="9">
    <source>
        <dbReference type="Ensembl" id="ENSOANP00000031128.2"/>
    </source>
</evidence>
<dbReference type="GO" id="GO:0007088">
    <property type="term" value="P:regulation of mitotic nuclear division"/>
    <property type="evidence" value="ECO:0000318"/>
    <property type="project" value="GO_Central"/>
</dbReference>
<feature type="compositionally biased region" description="Acidic residues" evidence="7">
    <location>
        <begin position="999"/>
        <end position="1013"/>
    </location>
</feature>
<feature type="compositionally biased region" description="Low complexity" evidence="7">
    <location>
        <begin position="966"/>
        <end position="976"/>
    </location>
</feature>
<reference evidence="9" key="2">
    <citation type="submission" date="2025-08" db="UniProtKB">
        <authorList>
            <consortium name="Ensembl"/>
        </authorList>
    </citation>
    <scope>IDENTIFICATION</scope>
    <source>
        <strain evidence="9">Glennie</strain>
    </source>
</reference>
<evidence type="ECO:0000256" key="7">
    <source>
        <dbReference type="SAM" id="MobiDB-lite"/>
    </source>
</evidence>
<dbReference type="Ensembl" id="ENSOANT00000040369.2">
    <property type="protein sequence ID" value="ENSOANP00000031128.2"/>
    <property type="gene ID" value="ENSOANG00000031714.2"/>
</dbReference>
<feature type="compositionally biased region" description="Low complexity" evidence="7">
    <location>
        <begin position="920"/>
        <end position="938"/>
    </location>
</feature>
<organism evidence="9 10">
    <name type="scientific">Ornithorhynchus anatinus</name>
    <name type="common">Duckbill platypus</name>
    <dbReference type="NCBI Taxonomy" id="9258"/>
    <lineage>
        <taxon>Eukaryota</taxon>
        <taxon>Metazoa</taxon>
        <taxon>Chordata</taxon>
        <taxon>Craniata</taxon>
        <taxon>Vertebrata</taxon>
        <taxon>Euteleostomi</taxon>
        <taxon>Mammalia</taxon>
        <taxon>Monotremata</taxon>
        <taxon>Ornithorhynchidae</taxon>
        <taxon>Ornithorhynchus</taxon>
    </lineage>
</organism>
<dbReference type="PANTHER" id="PTHR21603:SF16">
    <property type="entry name" value="CELL DIVISION CYCLE-ASSOCIATED PROTEIN 2"/>
    <property type="match status" value="1"/>
</dbReference>
<reference evidence="9 10" key="1">
    <citation type="journal article" date="2008" name="Nature">
        <title>Genome analysis of the platypus reveals unique signatures of evolution.</title>
        <authorList>
            <person name="Warren W.C."/>
            <person name="Hillier L.W."/>
            <person name="Marshall Graves J.A."/>
            <person name="Birney E."/>
            <person name="Ponting C.P."/>
            <person name="Grutzner F."/>
            <person name="Belov K."/>
            <person name="Miller W."/>
            <person name="Clarke L."/>
            <person name="Chinwalla A.T."/>
            <person name="Yang S.P."/>
            <person name="Heger A."/>
            <person name="Locke D.P."/>
            <person name="Miethke P."/>
            <person name="Waters P.D."/>
            <person name="Veyrunes F."/>
            <person name="Fulton L."/>
            <person name="Fulton B."/>
            <person name="Graves T."/>
            <person name="Wallis J."/>
            <person name="Puente X.S."/>
            <person name="Lopez-Otin C."/>
            <person name="Ordonez G.R."/>
            <person name="Eichler E.E."/>
            <person name="Chen L."/>
            <person name="Cheng Z."/>
            <person name="Deakin J.E."/>
            <person name="Alsop A."/>
            <person name="Thompson K."/>
            <person name="Kirby P."/>
            <person name="Papenfuss A.T."/>
            <person name="Wakefield M.J."/>
            <person name="Olender T."/>
            <person name="Lancet D."/>
            <person name="Huttley G.A."/>
            <person name="Smit A.F."/>
            <person name="Pask A."/>
            <person name="Temple-Smith P."/>
            <person name="Batzer M.A."/>
            <person name="Walker J.A."/>
            <person name="Konkel M.K."/>
            <person name="Harris R.S."/>
            <person name="Whittington C.M."/>
            <person name="Wong E.S."/>
            <person name="Gemmell N.J."/>
            <person name="Buschiazzo E."/>
            <person name="Vargas Jentzsch I.M."/>
            <person name="Merkel A."/>
            <person name="Schmitz J."/>
            <person name="Zemann A."/>
            <person name="Churakov G."/>
            <person name="Kriegs J.O."/>
            <person name="Brosius J."/>
            <person name="Murchison E.P."/>
            <person name="Sachidanandam R."/>
            <person name="Smith C."/>
            <person name="Hannon G.J."/>
            <person name="Tsend-Ayush E."/>
            <person name="McMillan D."/>
            <person name="Attenborough R."/>
            <person name="Rens W."/>
            <person name="Ferguson-Smith M."/>
            <person name="Lefevre C.M."/>
            <person name="Sharp J.A."/>
            <person name="Nicholas K.R."/>
            <person name="Ray D.A."/>
            <person name="Kube M."/>
            <person name="Reinhardt R."/>
            <person name="Pringle T.H."/>
            <person name="Taylor J."/>
            <person name="Jones R.C."/>
            <person name="Nixon B."/>
            <person name="Dacheux J.L."/>
            <person name="Niwa H."/>
            <person name="Sekita Y."/>
            <person name="Huang X."/>
            <person name="Stark A."/>
            <person name="Kheradpour P."/>
            <person name="Kellis M."/>
            <person name="Flicek P."/>
            <person name="Chen Y."/>
            <person name="Webber C."/>
            <person name="Hardison R."/>
            <person name="Nelson J."/>
            <person name="Hallsworth-Pepin K."/>
            <person name="Delehaunty K."/>
            <person name="Markovic C."/>
            <person name="Minx P."/>
            <person name="Feng Y."/>
            <person name="Kremitzki C."/>
            <person name="Mitreva M."/>
            <person name="Glasscock J."/>
            <person name="Wylie T."/>
            <person name="Wohldmann P."/>
            <person name="Thiru P."/>
            <person name="Nhan M.N."/>
            <person name="Pohl C.S."/>
            <person name="Smith S.M."/>
            <person name="Hou S."/>
            <person name="Nefedov M."/>
            <person name="de Jong P.J."/>
            <person name="Renfree M.B."/>
            <person name="Mardis E.R."/>
            <person name="Wilson R.K."/>
        </authorList>
    </citation>
    <scope>NUCLEOTIDE SEQUENCE [LARGE SCALE GENOMIC DNA]</scope>
    <source>
        <strain evidence="9 10">Glennie</strain>
    </source>
</reference>
<comment type="subcellular location">
    <subcellularLocation>
        <location evidence="1">Nucleus</location>
    </subcellularLocation>
</comment>
<feature type="compositionally biased region" description="Low complexity" evidence="7">
    <location>
        <begin position="459"/>
        <end position="471"/>
    </location>
</feature>